<feature type="binding site" evidence="12">
    <location>
        <position position="61"/>
    </location>
    <ligand>
        <name>Zn(2+)</name>
        <dbReference type="ChEBI" id="CHEBI:29105"/>
    </ligand>
</feature>
<dbReference type="FunFam" id="3.30.160.60:FF:000100">
    <property type="entry name" value="Zinc finger 45-like"/>
    <property type="match status" value="1"/>
</dbReference>
<dbReference type="Gene3D" id="3.30.160.60">
    <property type="entry name" value="Classic Zinc Finger"/>
    <property type="match status" value="4"/>
</dbReference>
<dbReference type="AlphaFoldDB" id="A0A6P8XH74"/>
<proteinExistence type="inferred from homology"/>
<dbReference type="InterPro" id="IPR050826">
    <property type="entry name" value="Krueppel_C2H2_ZnFinger"/>
</dbReference>
<feature type="domain" description="C2H2-type" evidence="13">
    <location>
        <begin position="229"/>
        <end position="256"/>
    </location>
</feature>
<evidence type="ECO:0000256" key="4">
    <source>
        <dbReference type="ARBA" id="ARBA00022737"/>
    </source>
</evidence>
<name>A0A6P8XH74_DROAB</name>
<evidence type="ECO:0000259" key="14">
    <source>
        <dbReference type="PROSITE" id="PS51915"/>
    </source>
</evidence>
<evidence type="ECO:0000256" key="12">
    <source>
        <dbReference type="PROSITE-ProRule" id="PRU01263"/>
    </source>
</evidence>
<keyword evidence="5 11" id="KW-0863">Zinc-finger</keyword>
<evidence type="ECO:0000256" key="2">
    <source>
        <dbReference type="ARBA" id="ARBA00006991"/>
    </source>
</evidence>
<protein>
    <submittedName>
        <fullName evidence="16">Zinc finger protein 570-like</fullName>
    </submittedName>
</protein>
<evidence type="ECO:0000256" key="3">
    <source>
        <dbReference type="ARBA" id="ARBA00022723"/>
    </source>
</evidence>
<feature type="binding site" evidence="12">
    <location>
        <position position="11"/>
    </location>
    <ligand>
        <name>Zn(2+)</name>
        <dbReference type="ChEBI" id="CHEBI:29105"/>
    </ligand>
</feature>
<dbReference type="Gene3D" id="3.40.1800.20">
    <property type="match status" value="1"/>
</dbReference>
<feature type="domain" description="C2H2-type" evidence="13">
    <location>
        <begin position="200"/>
        <end position="228"/>
    </location>
</feature>
<dbReference type="SUPFAM" id="SSF57716">
    <property type="entry name" value="Glucocorticoid receptor-like (DNA-binding domain)"/>
    <property type="match status" value="1"/>
</dbReference>
<dbReference type="GeneID" id="117572252"/>
<dbReference type="Pfam" id="PF07776">
    <property type="entry name" value="zf-AD"/>
    <property type="match status" value="1"/>
</dbReference>
<organism evidence="15 16">
    <name type="scientific">Drosophila albomicans</name>
    <name type="common">Fruit fly</name>
    <dbReference type="NCBI Taxonomy" id="7291"/>
    <lineage>
        <taxon>Eukaryota</taxon>
        <taxon>Metazoa</taxon>
        <taxon>Ecdysozoa</taxon>
        <taxon>Arthropoda</taxon>
        <taxon>Hexapoda</taxon>
        <taxon>Insecta</taxon>
        <taxon>Pterygota</taxon>
        <taxon>Neoptera</taxon>
        <taxon>Endopterygota</taxon>
        <taxon>Diptera</taxon>
        <taxon>Brachycera</taxon>
        <taxon>Muscomorpha</taxon>
        <taxon>Ephydroidea</taxon>
        <taxon>Drosophilidae</taxon>
        <taxon>Drosophila</taxon>
    </lineage>
</organism>
<keyword evidence="10" id="KW-0539">Nucleus</keyword>
<accession>A0A6P8XH74</accession>
<evidence type="ECO:0000256" key="6">
    <source>
        <dbReference type="ARBA" id="ARBA00022833"/>
    </source>
</evidence>
<feature type="binding site" evidence="12">
    <location>
        <position position="58"/>
    </location>
    <ligand>
        <name>Zn(2+)</name>
        <dbReference type="ChEBI" id="CHEBI:29105"/>
    </ligand>
</feature>
<evidence type="ECO:0000313" key="16">
    <source>
        <dbReference type="RefSeq" id="XP_034110830.1"/>
    </source>
</evidence>
<dbReference type="InterPro" id="IPR036236">
    <property type="entry name" value="Znf_C2H2_sf"/>
</dbReference>
<keyword evidence="4" id="KW-0677">Repeat</keyword>
<dbReference type="PROSITE" id="PS00028">
    <property type="entry name" value="ZINC_FINGER_C2H2_1"/>
    <property type="match status" value="6"/>
</dbReference>
<gene>
    <name evidence="16" type="primary">LOC117572252</name>
</gene>
<reference evidence="16" key="1">
    <citation type="submission" date="2025-08" db="UniProtKB">
        <authorList>
            <consortium name="RefSeq"/>
        </authorList>
    </citation>
    <scope>IDENTIFICATION</scope>
    <source>
        <strain evidence="16">15112-1751.03</strain>
        <tissue evidence="16">Whole Adult</tissue>
    </source>
</reference>
<dbReference type="SUPFAM" id="SSF57667">
    <property type="entry name" value="beta-beta-alpha zinc fingers"/>
    <property type="match status" value="3"/>
</dbReference>
<keyword evidence="9" id="KW-0804">Transcription</keyword>
<dbReference type="SMART" id="SM00355">
    <property type="entry name" value="ZnF_C2H2"/>
    <property type="match status" value="6"/>
</dbReference>
<dbReference type="Proteomes" id="UP000515160">
    <property type="component" value="Chromosome 3"/>
</dbReference>
<keyword evidence="6 12" id="KW-0862">Zinc</keyword>
<evidence type="ECO:0000256" key="5">
    <source>
        <dbReference type="ARBA" id="ARBA00022771"/>
    </source>
</evidence>
<dbReference type="SMART" id="SM00868">
    <property type="entry name" value="zf-AD"/>
    <property type="match status" value="1"/>
</dbReference>
<dbReference type="FunFam" id="3.30.160.60:FF:000065">
    <property type="entry name" value="B-cell CLL/lymphoma 6, member B"/>
    <property type="match status" value="1"/>
</dbReference>
<evidence type="ECO:0000256" key="11">
    <source>
        <dbReference type="PROSITE-ProRule" id="PRU00042"/>
    </source>
</evidence>
<dbReference type="PANTHER" id="PTHR24377">
    <property type="entry name" value="IP01015P-RELATED"/>
    <property type="match status" value="1"/>
</dbReference>
<dbReference type="Pfam" id="PF00096">
    <property type="entry name" value="zf-C2H2"/>
    <property type="match status" value="3"/>
</dbReference>
<keyword evidence="3 12" id="KW-0479">Metal-binding</keyword>
<evidence type="ECO:0000256" key="8">
    <source>
        <dbReference type="ARBA" id="ARBA00023125"/>
    </source>
</evidence>
<dbReference type="RefSeq" id="XP_034110830.1">
    <property type="nucleotide sequence ID" value="XM_034254939.1"/>
</dbReference>
<dbReference type="OrthoDB" id="6077919at2759"/>
<evidence type="ECO:0000256" key="10">
    <source>
        <dbReference type="ARBA" id="ARBA00023242"/>
    </source>
</evidence>
<comment type="similarity">
    <text evidence="2">Belongs to the krueppel C2H2-type zinc-finger protein family.</text>
</comment>
<dbReference type="PROSITE" id="PS50157">
    <property type="entry name" value="ZINC_FINGER_C2H2_2"/>
    <property type="match status" value="6"/>
</dbReference>
<feature type="domain" description="C2H2-type" evidence="13">
    <location>
        <begin position="283"/>
        <end position="310"/>
    </location>
</feature>
<evidence type="ECO:0000256" key="7">
    <source>
        <dbReference type="ARBA" id="ARBA00023015"/>
    </source>
</evidence>
<dbReference type="FunFam" id="3.30.160.60:FF:000075">
    <property type="entry name" value="Putative zinc finger protein 536"/>
    <property type="match status" value="1"/>
</dbReference>
<dbReference type="InterPro" id="IPR012934">
    <property type="entry name" value="Znf_AD"/>
</dbReference>
<dbReference type="GO" id="GO:0005634">
    <property type="term" value="C:nucleus"/>
    <property type="evidence" value="ECO:0007669"/>
    <property type="project" value="UniProtKB-SubCell"/>
</dbReference>
<evidence type="ECO:0000259" key="13">
    <source>
        <dbReference type="PROSITE" id="PS50157"/>
    </source>
</evidence>
<sequence>MDVEKKACRVCMSSVVTLMELFLEPILMLSKEPSLAEMLTECVGCEVKPDDPLPKMICLTCVIETKNAYRFKRKCEQSHKSFWEMHNKQKQIIAAQSQVVEHPIDTSPTKVEVPETGEVKRPNGKSFTISSIRSINTSADHIDEESHDKGLSVRSMLSDTHKTITLKEVVQTFKCIHCPRAFNERLALQTHLRSHGVTPYKCRHCPKSFAHHEELDEHLHHTHYVELRFECAKCLKLFSTEENLKLHSRSHAPARRIYECPHCLKPFGQLPSLQKHMRIHSPYKCTYCPMSFAHKHMLAYHILVHTGERPHKCPHCDKAFKKKQHVEYHLLTHRGEGVL</sequence>
<evidence type="ECO:0000256" key="9">
    <source>
        <dbReference type="ARBA" id="ARBA00023163"/>
    </source>
</evidence>
<feature type="domain" description="ZAD" evidence="14">
    <location>
        <begin position="6"/>
        <end position="85"/>
    </location>
</feature>
<dbReference type="GO" id="GO:0008270">
    <property type="term" value="F:zinc ion binding"/>
    <property type="evidence" value="ECO:0007669"/>
    <property type="project" value="UniProtKB-UniRule"/>
</dbReference>
<dbReference type="Pfam" id="PF13894">
    <property type="entry name" value="zf-C2H2_4"/>
    <property type="match status" value="1"/>
</dbReference>
<keyword evidence="15" id="KW-1185">Reference proteome</keyword>
<feature type="domain" description="C2H2-type" evidence="13">
    <location>
        <begin position="173"/>
        <end position="195"/>
    </location>
</feature>
<feature type="binding site" evidence="12">
    <location>
        <position position="8"/>
    </location>
    <ligand>
        <name>Zn(2+)</name>
        <dbReference type="ChEBI" id="CHEBI:29105"/>
    </ligand>
</feature>
<dbReference type="GO" id="GO:0003677">
    <property type="term" value="F:DNA binding"/>
    <property type="evidence" value="ECO:0007669"/>
    <property type="project" value="UniProtKB-KW"/>
</dbReference>
<evidence type="ECO:0000313" key="15">
    <source>
        <dbReference type="Proteomes" id="UP000515160"/>
    </source>
</evidence>
<evidence type="ECO:0000256" key="1">
    <source>
        <dbReference type="ARBA" id="ARBA00004123"/>
    </source>
</evidence>
<dbReference type="InterPro" id="IPR013087">
    <property type="entry name" value="Znf_C2H2_type"/>
</dbReference>
<dbReference type="PROSITE" id="PS51915">
    <property type="entry name" value="ZAD"/>
    <property type="match status" value="1"/>
</dbReference>
<keyword evidence="8" id="KW-0238">DNA-binding</keyword>
<feature type="domain" description="C2H2-type" evidence="13">
    <location>
        <begin position="258"/>
        <end position="285"/>
    </location>
</feature>
<feature type="domain" description="C2H2-type" evidence="13">
    <location>
        <begin position="311"/>
        <end position="338"/>
    </location>
</feature>
<comment type="subcellular location">
    <subcellularLocation>
        <location evidence="1">Nucleus</location>
    </subcellularLocation>
</comment>
<keyword evidence="7" id="KW-0805">Transcription regulation</keyword>